<dbReference type="Proteomes" id="UP000321464">
    <property type="component" value="Unassembled WGS sequence"/>
</dbReference>
<protein>
    <recommendedName>
        <fullName evidence="9">Membrane fusion protein (MFP) family protein</fullName>
    </recommendedName>
</protein>
<dbReference type="InterPro" id="IPR010129">
    <property type="entry name" value="T1SS_HlyD"/>
</dbReference>
<feature type="coiled-coil region" evidence="10">
    <location>
        <begin position="203"/>
        <end position="237"/>
    </location>
</feature>
<comment type="subcellular location">
    <subcellularLocation>
        <location evidence="1 9">Cell inner membrane</location>
        <topology evidence="1 9">Single-pass membrane protein</topology>
    </subcellularLocation>
</comment>
<evidence type="ECO:0000256" key="1">
    <source>
        <dbReference type="ARBA" id="ARBA00004377"/>
    </source>
</evidence>
<dbReference type="PRINTS" id="PR01490">
    <property type="entry name" value="RTXTOXIND"/>
</dbReference>
<proteinExistence type="inferred from homology"/>
<dbReference type="GO" id="GO:0015031">
    <property type="term" value="P:protein transport"/>
    <property type="evidence" value="ECO:0007669"/>
    <property type="project" value="InterPro"/>
</dbReference>
<evidence type="ECO:0000256" key="6">
    <source>
        <dbReference type="ARBA" id="ARBA00022692"/>
    </source>
</evidence>
<dbReference type="Gene3D" id="2.40.50.100">
    <property type="match status" value="1"/>
</dbReference>
<accession>A0A512AII9</accession>
<keyword evidence="10" id="KW-0175">Coiled coil</keyword>
<keyword evidence="3 9" id="KW-0813">Transport</keyword>
<evidence type="ECO:0000256" key="10">
    <source>
        <dbReference type="SAM" id="Coils"/>
    </source>
</evidence>
<keyword evidence="14" id="KW-1185">Reference proteome</keyword>
<dbReference type="NCBIfam" id="TIGR01843">
    <property type="entry name" value="type_I_hlyD"/>
    <property type="match status" value="1"/>
</dbReference>
<reference evidence="13 14" key="1">
    <citation type="submission" date="2019-07" db="EMBL/GenBank/DDBJ databases">
        <title>Whole genome shotgun sequence of Novosphingobium sediminis NBRC 106119.</title>
        <authorList>
            <person name="Hosoyama A."/>
            <person name="Uohara A."/>
            <person name="Ohji S."/>
            <person name="Ichikawa N."/>
        </authorList>
    </citation>
    <scope>NUCLEOTIDE SEQUENCE [LARGE SCALE GENOMIC DNA]</scope>
    <source>
        <strain evidence="13 14">NBRC 106119</strain>
    </source>
</reference>
<evidence type="ECO:0000313" key="13">
    <source>
        <dbReference type="EMBL" id="GEN99537.1"/>
    </source>
</evidence>
<dbReference type="Pfam" id="PF26002">
    <property type="entry name" value="Beta-barrel_AprE"/>
    <property type="match status" value="1"/>
</dbReference>
<dbReference type="EMBL" id="BJYR01000009">
    <property type="protein sequence ID" value="GEN99537.1"/>
    <property type="molecule type" value="Genomic_DNA"/>
</dbReference>
<dbReference type="RefSeq" id="WP_147158880.1">
    <property type="nucleotide sequence ID" value="NZ_BJYR01000009.1"/>
</dbReference>
<name>A0A512AII9_9SPHN</name>
<evidence type="ECO:0000256" key="4">
    <source>
        <dbReference type="ARBA" id="ARBA00022475"/>
    </source>
</evidence>
<comment type="caution">
    <text evidence="13">The sequence shown here is derived from an EMBL/GenBank/DDBJ whole genome shotgun (WGS) entry which is preliminary data.</text>
</comment>
<keyword evidence="6 9" id="KW-0812">Transmembrane</keyword>
<dbReference type="GO" id="GO:0005886">
    <property type="term" value="C:plasma membrane"/>
    <property type="evidence" value="ECO:0007669"/>
    <property type="project" value="UniProtKB-SubCell"/>
</dbReference>
<keyword evidence="7 9" id="KW-1133">Transmembrane helix</keyword>
<dbReference type="PANTHER" id="PTHR30386:SF26">
    <property type="entry name" value="TRANSPORT PROTEIN COMB"/>
    <property type="match status" value="1"/>
</dbReference>
<dbReference type="InterPro" id="IPR058781">
    <property type="entry name" value="HH_AprE-like"/>
</dbReference>
<evidence type="ECO:0000313" key="14">
    <source>
        <dbReference type="Proteomes" id="UP000321464"/>
    </source>
</evidence>
<feature type="transmembrane region" description="Helical" evidence="9">
    <location>
        <begin position="61"/>
        <end position="81"/>
    </location>
</feature>
<evidence type="ECO:0000256" key="8">
    <source>
        <dbReference type="ARBA" id="ARBA00023136"/>
    </source>
</evidence>
<feature type="coiled-coil region" evidence="10">
    <location>
        <begin position="291"/>
        <end position="318"/>
    </location>
</feature>
<evidence type="ECO:0000256" key="7">
    <source>
        <dbReference type="ARBA" id="ARBA00022989"/>
    </source>
</evidence>
<feature type="domain" description="AprE-like beta-barrel" evidence="12">
    <location>
        <begin position="361"/>
        <end position="445"/>
    </location>
</feature>
<keyword evidence="8 9" id="KW-0472">Membrane</keyword>
<organism evidence="13 14">
    <name type="scientific">Novosphingobium sediminis</name>
    <dbReference type="NCBI Taxonomy" id="707214"/>
    <lineage>
        <taxon>Bacteria</taxon>
        <taxon>Pseudomonadati</taxon>
        <taxon>Pseudomonadota</taxon>
        <taxon>Alphaproteobacteria</taxon>
        <taxon>Sphingomonadales</taxon>
        <taxon>Sphingomonadaceae</taxon>
        <taxon>Novosphingobium</taxon>
    </lineage>
</organism>
<feature type="domain" description="AprE-like long alpha-helical hairpin" evidence="11">
    <location>
        <begin position="135"/>
        <end position="318"/>
    </location>
</feature>
<dbReference type="OrthoDB" id="9810980at2"/>
<dbReference type="InterPro" id="IPR050739">
    <property type="entry name" value="MFP"/>
</dbReference>
<keyword evidence="4 9" id="KW-1003">Cell membrane</keyword>
<comment type="similarity">
    <text evidence="2 9">Belongs to the membrane fusion protein (MFP) (TC 8.A.1) family.</text>
</comment>
<evidence type="ECO:0000256" key="5">
    <source>
        <dbReference type="ARBA" id="ARBA00022519"/>
    </source>
</evidence>
<evidence type="ECO:0000259" key="12">
    <source>
        <dbReference type="Pfam" id="PF26002"/>
    </source>
</evidence>
<dbReference type="AlphaFoldDB" id="A0A512AII9"/>
<evidence type="ECO:0000256" key="3">
    <source>
        <dbReference type="ARBA" id="ARBA00022448"/>
    </source>
</evidence>
<evidence type="ECO:0000256" key="2">
    <source>
        <dbReference type="ARBA" id="ARBA00009477"/>
    </source>
</evidence>
<keyword evidence="5 9" id="KW-0997">Cell inner membrane</keyword>
<dbReference type="PANTHER" id="PTHR30386">
    <property type="entry name" value="MEMBRANE FUSION SUBUNIT OF EMRAB-TOLC MULTIDRUG EFFLUX PUMP"/>
    <property type="match status" value="1"/>
</dbReference>
<sequence>MRFARLRQSVITSLGGASLFDDLRPGEADAVLGGKLALISQPIGAVLPWSARIGFAGASRLLKALAITFGLVVLWMALFTVDKVTRGAGRVLPSTQNQLVQHLEGGIVKEILVQEGQRVRKGQVLMRISNASTGAAIESARTDLVAKRIVLARLDAEITGAGSFVPPAELAAQAPDIAASEAGLFASRRAQRMSQVGVINEQARAKSAEVGSLQARLANLRNEERLALEQFSKLERAYAEDAVSERDVLDKRAAILSLRTRIADVANQIPQSSAGLGESAARRGEIWASDMEQMRAQAAQLRLELAKADEQFGAVQDRVAREEIRAPVDGVINRLNVRTAGGVIRGGEPVAEIVPAASQVIIEARIAPKDRSNIWPSLPARIKISAYDSTVYGSLEAKVVDVSPDAIQDPRGGLYYRVRLDAGRASFGAGMPVIPGMTGEVAIRSGRQTILNYVLGPLIRISQEALRE</sequence>
<dbReference type="SUPFAM" id="SSF111369">
    <property type="entry name" value="HlyD-like secretion proteins"/>
    <property type="match status" value="1"/>
</dbReference>
<evidence type="ECO:0000259" key="11">
    <source>
        <dbReference type="Pfam" id="PF25994"/>
    </source>
</evidence>
<dbReference type="Pfam" id="PF25994">
    <property type="entry name" value="HH_AprE"/>
    <property type="match status" value="1"/>
</dbReference>
<gene>
    <name evidence="13" type="ORF">NSE01_13700</name>
</gene>
<dbReference type="Gene3D" id="2.40.30.170">
    <property type="match status" value="1"/>
</dbReference>
<dbReference type="InterPro" id="IPR058982">
    <property type="entry name" value="Beta-barrel_AprE"/>
</dbReference>
<evidence type="ECO:0000256" key="9">
    <source>
        <dbReference type="RuleBase" id="RU365093"/>
    </source>
</evidence>